<reference evidence="4" key="1">
    <citation type="submission" date="2015-12" db="EMBL/GenBank/DDBJ databases">
        <title>FDA dAtabase for Regulatory Grade micrObial Sequences (FDA-ARGOS): Supporting development and validation of Infectious Disease Dx tests.</title>
        <authorList>
            <person name="Hoffmann M."/>
            <person name="Allard M."/>
            <person name="Evans P."/>
            <person name="Brown E."/>
            <person name="Tallon L.J."/>
            <person name="Sadzewicz L."/>
            <person name="Sengamalay N."/>
            <person name="Ott S."/>
            <person name="Godinez A."/>
            <person name="Nagaraj S."/>
            <person name="Vyas G."/>
            <person name="Aluvathingal J."/>
            <person name="Nadendla S."/>
            <person name="Geyer C."/>
            <person name="Sichtig H."/>
        </authorList>
    </citation>
    <scope>NUCLEOTIDE SEQUENCE [LARGE SCALE GENOMIC DNA]</scope>
    <source>
        <strain evidence="4">ATCC 33809</strain>
    </source>
</reference>
<dbReference type="RefSeq" id="WP_020328951.1">
    <property type="nucleotide sequence ID" value="NZ_CABLBX010000004.1"/>
</dbReference>
<dbReference type="GeneID" id="29383257"/>
<dbReference type="Proteomes" id="UP000057088">
    <property type="component" value="Chromosome 1"/>
</dbReference>
<gene>
    <name evidence="2" type="ORF">AL536_01130</name>
    <name evidence="3" type="ORF">NCTC11327_03798</name>
</gene>
<proteinExistence type="predicted"/>
<keyword evidence="4" id="KW-1185">Reference proteome</keyword>
<sequence length="91" mass="9681">METSLLNGKIHIACAYGDDQKLRLTLVSQPDFSGSVRAESVSGSRILHRLQGQTTLNLGLSAEQLPVKLTAGDEKGESETIALGEQCKTAP</sequence>
<dbReference type="Proteomes" id="UP000254626">
    <property type="component" value="Unassembled WGS sequence"/>
</dbReference>
<protein>
    <submittedName>
        <fullName evidence="3">Uncharacterized protein</fullName>
    </submittedName>
</protein>
<organism evidence="3 5">
    <name type="scientific">Vibrio fluvialis</name>
    <dbReference type="NCBI Taxonomy" id="676"/>
    <lineage>
        <taxon>Bacteria</taxon>
        <taxon>Pseudomonadati</taxon>
        <taxon>Pseudomonadota</taxon>
        <taxon>Gammaproteobacteria</taxon>
        <taxon>Vibrionales</taxon>
        <taxon>Vibrionaceae</taxon>
        <taxon>Vibrio</taxon>
    </lineage>
</organism>
<evidence type="ECO:0000256" key="1">
    <source>
        <dbReference type="SAM" id="MobiDB-lite"/>
    </source>
</evidence>
<reference evidence="3 5" key="3">
    <citation type="submission" date="2018-06" db="EMBL/GenBank/DDBJ databases">
        <authorList>
            <consortium name="Pathogen Informatics"/>
            <person name="Doyle S."/>
        </authorList>
    </citation>
    <scope>NUCLEOTIDE SEQUENCE [LARGE SCALE GENOMIC DNA]</scope>
    <source>
        <strain evidence="3 5">NCTC11327</strain>
    </source>
</reference>
<feature type="region of interest" description="Disordered" evidence="1">
    <location>
        <begin position="71"/>
        <end position="91"/>
    </location>
</feature>
<evidence type="ECO:0000313" key="4">
    <source>
        <dbReference type="Proteomes" id="UP000057088"/>
    </source>
</evidence>
<dbReference type="EMBL" id="UHIP01000002">
    <property type="protein sequence ID" value="SUQ26933.1"/>
    <property type="molecule type" value="Genomic_DNA"/>
</dbReference>
<dbReference type="EMBL" id="CP014034">
    <property type="protein sequence ID" value="AMF92117.1"/>
    <property type="molecule type" value="Genomic_DNA"/>
</dbReference>
<dbReference type="KEGG" id="vfl:AL536_01130"/>
<evidence type="ECO:0000313" key="2">
    <source>
        <dbReference type="EMBL" id="AMF92117.1"/>
    </source>
</evidence>
<reference evidence="2" key="2">
    <citation type="submission" date="2018-01" db="EMBL/GenBank/DDBJ databases">
        <title>FDA dAtabase for Regulatory Grade micrObial Sequences (FDA-ARGOS): Supporting development and validation of Infectious Disease Dx tests.</title>
        <authorList>
            <person name="Hoffmann M."/>
            <person name="Allard M."/>
            <person name="Evans P."/>
            <person name="Brown E."/>
            <person name="Tallon L."/>
            <person name="Sadzewicz L."/>
            <person name="Sengamalay N."/>
            <person name="Ott S."/>
            <person name="Godinez A."/>
            <person name="Nagaraj S."/>
            <person name="Vyas G."/>
            <person name="Aluvathingal J."/>
            <person name="Nadendla S."/>
            <person name="Geyer C."/>
            <person name="Sichtig H."/>
        </authorList>
    </citation>
    <scope>NUCLEOTIDE SEQUENCE</scope>
    <source>
        <strain evidence="2">ATCC 33809</strain>
    </source>
</reference>
<dbReference type="AlphaFoldDB" id="A0AAX2LX60"/>
<accession>A0AAX2LX60</accession>
<name>A0AAX2LX60_VIBFL</name>
<evidence type="ECO:0000313" key="3">
    <source>
        <dbReference type="EMBL" id="SUQ26933.1"/>
    </source>
</evidence>
<evidence type="ECO:0000313" key="5">
    <source>
        <dbReference type="Proteomes" id="UP000254626"/>
    </source>
</evidence>